<organism evidence="2 3">
    <name type="scientific">Eumeta variegata</name>
    <name type="common">Bagworm moth</name>
    <name type="synonym">Eumeta japonica</name>
    <dbReference type="NCBI Taxonomy" id="151549"/>
    <lineage>
        <taxon>Eukaryota</taxon>
        <taxon>Metazoa</taxon>
        <taxon>Ecdysozoa</taxon>
        <taxon>Arthropoda</taxon>
        <taxon>Hexapoda</taxon>
        <taxon>Insecta</taxon>
        <taxon>Pterygota</taxon>
        <taxon>Neoptera</taxon>
        <taxon>Endopterygota</taxon>
        <taxon>Lepidoptera</taxon>
        <taxon>Glossata</taxon>
        <taxon>Ditrysia</taxon>
        <taxon>Tineoidea</taxon>
        <taxon>Psychidae</taxon>
        <taxon>Oiketicinae</taxon>
        <taxon>Eumeta</taxon>
    </lineage>
</organism>
<feature type="compositionally biased region" description="Polar residues" evidence="1">
    <location>
        <begin position="87"/>
        <end position="99"/>
    </location>
</feature>
<sequence length="99" mass="11176">MTPPSSSFTTIGVIKRHCIWQTVSEIRIGIESKALNRIENEIGIKTKDRVVFASSFIIPTRGDTNECRVLRRVATPTVSPDPRIRRGQQSQQFISHAEI</sequence>
<proteinExistence type="predicted"/>
<evidence type="ECO:0000313" key="3">
    <source>
        <dbReference type="Proteomes" id="UP000299102"/>
    </source>
</evidence>
<reference evidence="2 3" key="1">
    <citation type="journal article" date="2019" name="Commun. Biol.">
        <title>The bagworm genome reveals a unique fibroin gene that provides high tensile strength.</title>
        <authorList>
            <person name="Kono N."/>
            <person name="Nakamura H."/>
            <person name="Ohtoshi R."/>
            <person name="Tomita M."/>
            <person name="Numata K."/>
            <person name="Arakawa K."/>
        </authorList>
    </citation>
    <scope>NUCLEOTIDE SEQUENCE [LARGE SCALE GENOMIC DNA]</scope>
</reference>
<feature type="region of interest" description="Disordered" evidence="1">
    <location>
        <begin position="78"/>
        <end position="99"/>
    </location>
</feature>
<dbReference type="EMBL" id="BGZK01001041">
    <property type="protein sequence ID" value="GBP69457.1"/>
    <property type="molecule type" value="Genomic_DNA"/>
</dbReference>
<protein>
    <submittedName>
        <fullName evidence="2">Uncharacterized protein</fullName>
    </submittedName>
</protein>
<keyword evidence="3" id="KW-1185">Reference proteome</keyword>
<evidence type="ECO:0000313" key="2">
    <source>
        <dbReference type="EMBL" id="GBP69457.1"/>
    </source>
</evidence>
<accession>A0A4C1Y4J4</accession>
<dbReference type="Proteomes" id="UP000299102">
    <property type="component" value="Unassembled WGS sequence"/>
</dbReference>
<gene>
    <name evidence="2" type="ORF">EVAR_48815_1</name>
</gene>
<evidence type="ECO:0000256" key="1">
    <source>
        <dbReference type="SAM" id="MobiDB-lite"/>
    </source>
</evidence>
<dbReference type="AlphaFoldDB" id="A0A4C1Y4J4"/>
<name>A0A4C1Y4J4_EUMVA</name>
<comment type="caution">
    <text evidence="2">The sequence shown here is derived from an EMBL/GenBank/DDBJ whole genome shotgun (WGS) entry which is preliminary data.</text>
</comment>